<evidence type="ECO:0000256" key="2">
    <source>
        <dbReference type="ARBA" id="ARBA00022723"/>
    </source>
</evidence>
<evidence type="ECO:0000256" key="3">
    <source>
        <dbReference type="ARBA" id="ARBA00022801"/>
    </source>
</evidence>
<evidence type="ECO:0000313" key="7">
    <source>
        <dbReference type="Proteomes" id="UP000789595"/>
    </source>
</evidence>
<dbReference type="InterPro" id="IPR000086">
    <property type="entry name" value="NUDIX_hydrolase_dom"/>
</dbReference>
<dbReference type="EMBL" id="CAKKNE010000001">
    <property type="protein sequence ID" value="CAH0366349.1"/>
    <property type="molecule type" value="Genomic_DNA"/>
</dbReference>
<dbReference type="SUPFAM" id="SSF55811">
    <property type="entry name" value="Nudix"/>
    <property type="match status" value="1"/>
</dbReference>
<dbReference type="InterPro" id="IPR015797">
    <property type="entry name" value="NUDIX_hydrolase-like_dom_sf"/>
</dbReference>
<comment type="cofactor">
    <cofactor evidence="1">
        <name>Mg(2+)</name>
        <dbReference type="ChEBI" id="CHEBI:18420"/>
    </cofactor>
</comment>
<dbReference type="PANTHER" id="PTHR31835:SF1">
    <property type="entry name" value="URIDINE DIPHOSPHATE GLUCOSE PYROPHOSPHATASE NUDT22"/>
    <property type="match status" value="1"/>
</dbReference>
<organism evidence="6 7">
    <name type="scientific">Pelagomonas calceolata</name>
    <dbReference type="NCBI Taxonomy" id="35677"/>
    <lineage>
        <taxon>Eukaryota</taxon>
        <taxon>Sar</taxon>
        <taxon>Stramenopiles</taxon>
        <taxon>Ochrophyta</taxon>
        <taxon>Pelagophyceae</taxon>
        <taxon>Pelagomonadales</taxon>
        <taxon>Pelagomonadaceae</taxon>
        <taxon>Pelagomonas</taxon>
    </lineage>
</organism>
<comment type="caution">
    <text evidence="6">The sequence shown here is derived from an EMBL/GenBank/DDBJ whole genome shotgun (WGS) entry which is preliminary data.</text>
</comment>
<evidence type="ECO:0000256" key="1">
    <source>
        <dbReference type="ARBA" id="ARBA00001946"/>
    </source>
</evidence>
<dbReference type="AlphaFoldDB" id="A0A8J2SD47"/>
<sequence length="260" mass="28571">MAAITAASDASDASYELLVTPEELKGGLVVDYNYEAYARKALEGDADDIERAWASKLETHPKTYDGFKFRLHAVVKSDDKVTLQVGLTGYREFVGTQTNPRLRAAGSAHLSNALGCECVLTTSDNKIVLLRRSTDVAFASGLYNGPSGHAEPQYVWNKNISREVLRDGIIREIVEEVGIPEKALSEPRLIGVMRDADQKPDCLFVLETTQTSSEVKEGYRHALEAWESERLAFVDSEDCGLALTPVTRAAFACLARDRAL</sequence>
<dbReference type="PANTHER" id="PTHR31835">
    <property type="entry name" value="URIDINE DIPHOSPHATE GLUCOSE PYROPHOSPHATASE"/>
    <property type="match status" value="1"/>
</dbReference>
<keyword evidence="2" id="KW-0479">Metal-binding</keyword>
<feature type="domain" description="Nudix hydrolase" evidence="5">
    <location>
        <begin position="101"/>
        <end position="257"/>
    </location>
</feature>
<keyword evidence="4" id="KW-0460">Magnesium</keyword>
<proteinExistence type="predicted"/>
<dbReference type="InterPro" id="IPR055295">
    <property type="entry name" value="NUDT22/NUDT9-like"/>
</dbReference>
<reference evidence="6" key="1">
    <citation type="submission" date="2021-11" db="EMBL/GenBank/DDBJ databases">
        <authorList>
            <consortium name="Genoscope - CEA"/>
            <person name="William W."/>
        </authorList>
    </citation>
    <scope>NUCLEOTIDE SEQUENCE</scope>
</reference>
<dbReference type="GO" id="GO:0046872">
    <property type="term" value="F:metal ion binding"/>
    <property type="evidence" value="ECO:0007669"/>
    <property type="project" value="UniProtKB-KW"/>
</dbReference>
<evidence type="ECO:0000259" key="5">
    <source>
        <dbReference type="PROSITE" id="PS51462"/>
    </source>
</evidence>
<dbReference type="OrthoDB" id="242473at2759"/>
<evidence type="ECO:0000313" key="6">
    <source>
        <dbReference type="EMBL" id="CAH0366349.1"/>
    </source>
</evidence>
<dbReference type="Gene3D" id="3.90.79.10">
    <property type="entry name" value="Nucleoside Triphosphate Pyrophosphohydrolase"/>
    <property type="match status" value="1"/>
</dbReference>
<gene>
    <name evidence="6" type="ORF">PECAL_1P28380</name>
</gene>
<dbReference type="PROSITE" id="PS51462">
    <property type="entry name" value="NUDIX"/>
    <property type="match status" value="1"/>
</dbReference>
<keyword evidence="7" id="KW-1185">Reference proteome</keyword>
<keyword evidence="3" id="KW-0378">Hydrolase</keyword>
<dbReference type="CDD" id="cd02883">
    <property type="entry name" value="NUDIX_Hydrolase"/>
    <property type="match status" value="1"/>
</dbReference>
<accession>A0A8J2SD47</accession>
<evidence type="ECO:0000256" key="4">
    <source>
        <dbReference type="ARBA" id="ARBA00022842"/>
    </source>
</evidence>
<name>A0A8J2SD47_9STRA</name>
<protein>
    <recommendedName>
        <fullName evidence="5">Nudix hydrolase domain-containing protein</fullName>
    </recommendedName>
</protein>
<dbReference type="Proteomes" id="UP000789595">
    <property type="component" value="Unassembled WGS sequence"/>
</dbReference>
<dbReference type="GO" id="GO:0052751">
    <property type="term" value="F:GDP-mannose hydrolase activity"/>
    <property type="evidence" value="ECO:0007669"/>
    <property type="project" value="TreeGrafter"/>
</dbReference>